<keyword evidence="5 6" id="KW-0472">Membrane</keyword>
<feature type="transmembrane region" description="Helical" evidence="6">
    <location>
        <begin position="280"/>
        <end position="303"/>
    </location>
</feature>
<feature type="transmembrane region" description="Helical" evidence="6">
    <location>
        <begin position="238"/>
        <end position="260"/>
    </location>
</feature>
<keyword evidence="2" id="KW-1003">Cell membrane</keyword>
<feature type="transmembrane region" description="Helical" evidence="6">
    <location>
        <begin position="81"/>
        <end position="103"/>
    </location>
</feature>
<proteinExistence type="predicted"/>
<feature type="transmembrane region" description="Helical" evidence="6">
    <location>
        <begin position="204"/>
        <end position="226"/>
    </location>
</feature>
<evidence type="ECO:0000256" key="3">
    <source>
        <dbReference type="ARBA" id="ARBA00022692"/>
    </source>
</evidence>
<dbReference type="GO" id="GO:0005886">
    <property type="term" value="C:plasma membrane"/>
    <property type="evidence" value="ECO:0007669"/>
    <property type="project" value="UniProtKB-SubCell"/>
</dbReference>
<evidence type="ECO:0000313" key="7">
    <source>
        <dbReference type="EMBL" id="RDV04735.1"/>
    </source>
</evidence>
<keyword evidence="3 6" id="KW-0812">Transmembrane</keyword>
<dbReference type="AlphaFoldDB" id="A0A371BAT3"/>
<keyword evidence="8" id="KW-1185">Reference proteome</keyword>
<gene>
    <name evidence="7" type="ORF">DXH78_09265</name>
</gene>
<protein>
    <submittedName>
        <fullName evidence="7">UPF0104 family protein</fullName>
    </submittedName>
</protein>
<dbReference type="OrthoDB" id="9788795at2"/>
<dbReference type="RefSeq" id="WP_115516761.1">
    <property type="nucleotide sequence ID" value="NZ_QRGO01000001.1"/>
</dbReference>
<keyword evidence="4 6" id="KW-1133">Transmembrane helix</keyword>
<evidence type="ECO:0000256" key="5">
    <source>
        <dbReference type="ARBA" id="ARBA00023136"/>
    </source>
</evidence>
<reference evidence="8" key="1">
    <citation type="submission" date="2018-08" db="EMBL/GenBank/DDBJ databases">
        <authorList>
            <person name="Kim S.-J."/>
            <person name="Jung G.-Y."/>
        </authorList>
    </citation>
    <scope>NUCLEOTIDE SEQUENCE [LARGE SCALE GENOMIC DNA]</scope>
    <source>
        <strain evidence="8">GY_H</strain>
    </source>
</reference>
<name>A0A371BAT3_9BRAD</name>
<comment type="caution">
    <text evidence="7">The sequence shown here is derived from an EMBL/GenBank/DDBJ whole genome shotgun (WGS) entry which is preliminary data.</text>
</comment>
<feature type="transmembrane region" description="Helical" evidence="6">
    <location>
        <begin position="123"/>
        <end position="144"/>
    </location>
</feature>
<evidence type="ECO:0000256" key="2">
    <source>
        <dbReference type="ARBA" id="ARBA00022475"/>
    </source>
</evidence>
<feature type="transmembrane region" description="Helical" evidence="6">
    <location>
        <begin position="39"/>
        <end position="60"/>
    </location>
</feature>
<dbReference type="Pfam" id="PF03706">
    <property type="entry name" value="LPG_synthase_TM"/>
    <property type="match status" value="1"/>
</dbReference>
<dbReference type="Proteomes" id="UP000263993">
    <property type="component" value="Unassembled WGS sequence"/>
</dbReference>
<dbReference type="PANTHER" id="PTHR40277">
    <property type="entry name" value="BLL5419 PROTEIN"/>
    <property type="match status" value="1"/>
</dbReference>
<evidence type="ECO:0000256" key="6">
    <source>
        <dbReference type="SAM" id="Phobius"/>
    </source>
</evidence>
<dbReference type="EMBL" id="QRGO01000001">
    <property type="protein sequence ID" value="RDV04735.1"/>
    <property type="molecule type" value="Genomic_DNA"/>
</dbReference>
<organism evidence="7 8">
    <name type="scientific">Undibacter mobilis</name>
    <dbReference type="NCBI Taxonomy" id="2292256"/>
    <lineage>
        <taxon>Bacteria</taxon>
        <taxon>Pseudomonadati</taxon>
        <taxon>Pseudomonadota</taxon>
        <taxon>Alphaproteobacteria</taxon>
        <taxon>Hyphomicrobiales</taxon>
        <taxon>Nitrobacteraceae</taxon>
        <taxon>Undibacter</taxon>
    </lineage>
</organism>
<accession>A0A371BAT3</accession>
<sequence>MRRSLMLLAKAAISILLLYISLRSVNLAALGERLSRLHAGWIAASLAILAAQLFILAARWRMIAQGCGLAPRYDAVLRMSFVGLFFNQVLPSTVGGDAARIYMLAREQGGWAGATYSVLIDRVAGIFALTLLVFICLPWTLALVQDPVARIVLILIGFGAFAGAFVFLAIGRIHWKPLMHWAPTRHLVEVSRTAWRICGSWRTLSIILALSFVVHFMTVLATWCMVQSVSASVNIELLLFMVPPVLLIATVPISIAGWGVREGSMIVAFSYAGLPQSDGLVVSVLIGITFFAIGAIGGIVWVASGARRTKPADIAVHPAPNGTT</sequence>
<evidence type="ECO:0000313" key="8">
    <source>
        <dbReference type="Proteomes" id="UP000263993"/>
    </source>
</evidence>
<dbReference type="NCBIfam" id="TIGR00374">
    <property type="entry name" value="flippase-like domain"/>
    <property type="match status" value="1"/>
</dbReference>
<feature type="transmembrane region" description="Helical" evidence="6">
    <location>
        <begin position="151"/>
        <end position="175"/>
    </location>
</feature>
<comment type="subcellular location">
    <subcellularLocation>
        <location evidence="1">Cell membrane</location>
        <topology evidence="1">Multi-pass membrane protein</topology>
    </subcellularLocation>
</comment>
<evidence type="ECO:0000256" key="4">
    <source>
        <dbReference type="ARBA" id="ARBA00022989"/>
    </source>
</evidence>
<dbReference type="InterPro" id="IPR022791">
    <property type="entry name" value="L-PG_synthase/AglD"/>
</dbReference>
<evidence type="ECO:0000256" key="1">
    <source>
        <dbReference type="ARBA" id="ARBA00004651"/>
    </source>
</evidence>
<dbReference type="PANTHER" id="PTHR40277:SF1">
    <property type="entry name" value="BLL5419 PROTEIN"/>
    <property type="match status" value="1"/>
</dbReference>